<sequence>MATFNTFEEIMAWQKAKTLCDKIHSICITTNLSKDYKLKDQINGSSGSIMDNIAEGFGRVGNKEFIQFLGISLGSVCECQSQLHRILDRNYINKALFDELYSLSDEIRRMIFGLINLFRQQLQVV</sequence>
<keyword evidence="2" id="KW-1185">Reference proteome</keyword>
<dbReference type="InterPro" id="IPR036583">
    <property type="entry name" value="23S_rRNA_IVS_sf"/>
</dbReference>
<dbReference type="Proteomes" id="UP000192610">
    <property type="component" value="Unassembled WGS sequence"/>
</dbReference>
<gene>
    <name evidence="1" type="ORF">A4H97_13030</name>
</gene>
<dbReference type="CDD" id="cd16377">
    <property type="entry name" value="23S_rRNA_IVP_like"/>
    <property type="match status" value="1"/>
</dbReference>
<dbReference type="STRING" id="354355.SAMN05660816_03277"/>
<name>A0A1V9EAE6_9BACT</name>
<reference evidence="2" key="1">
    <citation type="submission" date="2016-04" db="EMBL/GenBank/DDBJ databases">
        <authorList>
            <person name="Chen L."/>
            <person name="Zhuang W."/>
            <person name="Wang G."/>
        </authorList>
    </citation>
    <scope>NUCLEOTIDE SEQUENCE [LARGE SCALE GENOMIC DNA]</scope>
    <source>
        <strain evidence="2">17621</strain>
    </source>
</reference>
<dbReference type="Gene3D" id="1.20.1440.60">
    <property type="entry name" value="23S rRNA-intervening sequence"/>
    <property type="match status" value="1"/>
</dbReference>
<comment type="caution">
    <text evidence="1">The sequence shown here is derived from an EMBL/GenBank/DDBJ whole genome shotgun (WGS) entry which is preliminary data.</text>
</comment>
<dbReference type="PANTHER" id="PTHR38471:SF2">
    <property type="entry name" value="FOUR HELIX BUNDLE PROTEIN"/>
    <property type="match status" value="1"/>
</dbReference>
<dbReference type="NCBIfam" id="TIGR02436">
    <property type="entry name" value="four helix bundle protein"/>
    <property type="match status" value="1"/>
</dbReference>
<dbReference type="RefSeq" id="WP_207631706.1">
    <property type="nucleotide sequence ID" value="NZ_FOCZ01000005.1"/>
</dbReference>
<evidence type="ECO:0000313" key="1">
    <source>
        <dbReference type="EMBL" id="OQP43062.1"/>
    </source>
</evidence>
<proteinExistence type="predicted"/>
<dbReference type="SUPFAM" id="SSF158446">
    <property type="entry name" value="IVS-encoded protein-like"/>
    <property type="match status" value="1"/>
</dbReference>
<dbReference type="PANTHER" id="PTHR38471">
    <property type="entry name" value="FOUR HELIX BUNDLE PROTEIN"/>
    <property type="match status" value="1"/>
</dbReference>
<evidence type="ECO:0000313" key="2">
    <source>
        <dbReference type="Proteomes" id="UP000192610"/>
    </source>
</evidence>
<dbReference type="InterPro" id="IPR012657">
    <property type="entry name" value="23S_rRNA-intervening_sequence"/>
</dbReference>
<accession>A0A1V9EAE6</accession>
<dbReference type="AlphaFoldDB" id="A0A1V9EAE6"/>
<dbReference type="Pfam" id="PF05635">
    <property type="entry name" value="23S_rRNA_IVP"/>
    <property type="match status" value="1"/>
</dbReference>
<dbReference type="EMBL" id="LVXG01000056">
    <property type="protein sequence ID" value="OQP43062.1"/>
    <property type="molecule type" value="Genomic_DNA"/>
</dbReference>
<protein>
    <submittedName>
        <fullName evidence="1">Four helix bundle protein</fullName>
    </submittedName>
</protein>
<organism evidence="1 2">
    <name type="scientific">Niastella yeongjuensis</name>
    <dbReference type="NCBI Taxonomy" id="354355"/>
    <lineage>
        <taxon>Bacteria</taxon>
        <taxon>Pseudomonadati</taxon>
        <taxon>Bacteroidota</taxon>
        <taxon>Chitinophagia</taxon>
        <taxon>Chitinophagales</taxon>
        <taxon>Chitinophagaceae</taxon>
        <taxon>Niastella</taxon>
    </lineage>
</organism>